<sequence length="36" mass="3462">MTPGSAGSSSVRRAAASTSARRSGSSGQASIPPISQ</sequence>
<comment type="caution">
    <text evidence="2">The sequence shown here is derived from an EMBL/GenBank/DDBJ whole genome shotgun (WGS) entry which is preliminary data.</text>
</comment>
<accession>A0A840P1K8</accession>
<organism evidence="2 3">
    <name type="scientific">Thermocatellispora tengchongensis</name>
    <dbReference type="NCBI Taxonomy" id="1073253"/>
    <lineage>
        <taxon>Bacteria</taxon>
        <taxon>Bacillati</taxon>
        <taxon>Actinomycetota</taxon>
        <taxon>Actinomycetes</taxon>
        <taxon>Streptosporangiales</taxon>
        <taxon>Streptosporangiaceae</taxon>
        <taxon>Thermocatellispora</taxon>
    </lineage>
</organism>
<evidence type="ECO:0000313" key="3">
    <source>
        <dbReference type="Proteomes" id="UP000578449"/>
    </source>
</evidence>
<dbReference type="AlphaFoldDB" id="A0A840P1K8"/>
<protein>
    <submittedName>
        <fullName evidence="2">Uncharacterized protein</fullName>
    </submittedName>
</protein>
<evidence type="ECO:0000256" key="1">
    <source>
        <dbReference type="SAM" id="MobiDB-lite"/>
    </source>
</evidence>
<proteinExistence type="predicted"/>
<dbReference type="EMBL" id="JACHGN010000003">
    <property type="protein sequence ID" value="MBB5131813.1"/>
    <property type="molecule type" value="Genomic_DNA"/>
</dbReference>
<feature type="region of interest" description="Disordered" evidence="1">
    <location>
        <begin position="1"/>
        <end position="36"/>
    </location>
</feature>
<gene>
    <name evidence="2" type="ORF">HNP84_001526</name>
</gene>
<keyword evidence="3" id="KW-1185">Reference proteome</keyword>
<feature type="compositionally biased region" description="Low complexity" evidence="1">
    <location>
        <begin position="1"/>
        <end position="30"/>
    </location>
</feature>
<evidence type="ECO:0000313" key="2">
    <source>
        <dbReference type="EMBL" id="MBB5131813.1"/>
    </source>
</evidence>
<reference evidence="2 3" key="1">
    <citation type="submission" date="2020-08" db="EMBL/GenBank/DDBJ databases">
        <title>Genomic Encyclopedia of Type Strains, Phase IV (KMG-IV): sequencing the most valuable type-strain genomes for metagenomic binning, comparative biology and taxonomic classification.</title>
        <authorList>
            <person name="Goeker M."/>
        </authorList>
    </citation>
    <scope>NUCLEOTIDE SEQUENCE [LARGE SCALE GENOMIC DNA]</scope>
    <source>
        <strain evidence="2 3">DSM 45615</strain>
    </source>
</reference>
<dbReference type="Proteomes" id="UP000578449">
    <property type="component" value="Unassembled WGS sequence"/>
</dbReference>
<name>A0A840P1K8_9ACTN</name>